<feature type="domain" description="LysM" evidence="3">
    <location>
        <begin position="468"/>
        <end position="512"/>
    </location>
</feature>
<feature type="compositionally biased region" description="Polar residues" evidence="2">
    <location>
        <begin position="442"/>
        <end position="455"/>
    </location>
</feature>
<dbReference type="InterPro" id="IPR018392">
    <property type="entry name" value="LysM"/>
</dbReference>
<dbReference type="Pfam" id="PF13181">
    <property type="entry name" value="TPR_8"/>
    <property type="match status" value="1"/>
</dbReference>
<protein>
    <submittedName>
        <fullName evidence="4">Type IV pilus biogenesis/stability protein PilW</fullName>
    </submittedName>
</protein>
<keyword evidence="5" id="KW-1185">Reference proteome</keyword>
<dbReference type="PANTHER" id="PTHR12558">
    <property type="entry name" value="CELL DIVISION CYCLE 16,23,27"/>
    <property type="match status" value="1"/>
</dbReference>
<reference evidence="4 5" key="1">
    <citation type="submission" date="2023-09" db="EMBL/GenBank/DDBJ databases">
        <authorList>
            <person name="Rey-Velasco X."/>
        </authorList>
    </citation>
    <scope>NUCLEOTIDE SEQUENCE [LARGE SCALE GENOMIC DNA]</scope>
    <source>
        <strain evidence="4 5">W409</strain>
    </source>
</reference>
<dbReference type="PROSITE" id="PS50005">
    <property type="entry name" value="TPR"/>
    <property type="match status" value="3"/>
</dbReference>
<dbReference type="PROSITE" id="PS51257">
    <property type="entry name" value="PROKAR_LIPOPROTEIN"/>
    <property type="match status" value="1"/>
</dbReference>
<dbReference type="Pfam" id="PF01476">
    <property type="entry name" value="LysM"/>
    <property type="match status" value="1"/>
</dbReference>
<dbReference type="InterPro" id="IPR011990">
    <property type="entry name" value="TPR-like_helical_dom_sf"/>
</dbReference>
<evidence type="ECO:0000256" key="2">
    <source>
        <dbReference type="SAM" id="MobiDB-lite"/>
    </source>
</evidence>
<keyword evidence="1" id="KW-0802">TPR repeat</keyword>
<dbReference type="Proteomes" id="UP001249020">
    <property type="component" value="Unassembled WGS sequence"/>
</dbReference>
<evidence type="ECO:0000313" key="4">
    <source>
        <dbReference type="EMBL" id="MDT0583993.1"/>
    </source>
</evidence>
<dbReference type="SUPFAM" id="SSF54106">
    <property type="entry name" value="LysM domain"/>
    <property type="match status" value="1"/>
</dbReference>
<evidence type="ECO:0000259" key="3">
    <source>
        <dbReference type="PROSITE" id="PS51782"/>
    </source>
</evidence>
<feature type="region of interest" description="Disordered" evidence="2">
    <location>
        <begin position="341"/>
        <end position="390"/>
    </location>
</feature>
<dbReference type="SMART" id="SM00028">
    <property type="entry name" value="TPR"/>
    <property type="match status" value="5"/>
</dbReference>
<gene>
    <name evidence="4" type="primary">pilW</name>
    <name evidence="4" type="ORF">RM544_15705</name>
</gene>
<evidence type="ECO:0000313" key="5">
    <source>
        <dbReference type="Proteomes" id="UP001249020"/>
    </source>
</evidence>
<dbReference type="SUPFAM" id="SSF48452">
    <property type="entry name" value="TPR-like"/>
    <property type="match status" value="1"/>
</dbReference>
<dbReference type="Gene3D" id="3.10.350.10">
    <property type="entry name" value="LysM domain"/>
    <property type="match status" value="1"/>
</dbReference>
<dbReference type="InterPro" id="IPR019734">
    <property type="entry name" value="TPR_rpt"/>
</dbReference>
<dbReference type="Pfam" id="PF13424">
    <property type="entry name" value="TPR_12"/>
    <property type="match status" value="1"/>
</dbReference>
<dbReference type="PROSITE" id="PS51782">
    <property type="entry name" value="LYSM"/>
    <property type="match status" value="1"/>
</dbReference>
<feature type="region of interest" description="Disordered" evidence="2">
    <location>
        <begin position="411"/>
        <end position="462"/>
    </location>
</feature>
<dbReference type="RefSeq" id="WP_311362764.1">
    <property type="nucleotide sequence ID" value="NZ_JAVRIE010000007.1"/>
</dbReference>
<feature type="repeat" description="TPR" evidence="1">
    <location>
        <begin position="143"/>
        <end position="176"/>
    </location>
</feature>
<feature type="repeat" description="TPR" evidence="1">
    <location>
        <begin position="73"/>
        <end position="106"/>
    </location>
</feature>
<feature type="repeat" description="TPR" evidence="1">
    <location>
        <begin position="39"/>
        <end position="72"/>
    </location>
</feature>
<dbReference type="SMART" id="SM00257">
    <property type="entry name" value="LysM"/>
    <property type="match status" value="1"/>
</dbReference>
<dbReference type="InterPro" id="IPR013360">
    <property type="entry name" value="Pilus_4_PilW"/>
</dbReference>
<organism evidence="4 5">
    <name type="scientific">Brumicola blandensis</name>
    <dbReference type="NCBI Taxonomy" id="3075611"/>
    <lineage>
        <taxon>Bacteria</taxon>
        <taxon>Pseudomonadati</taxon>
        <taxon>Pseudomonadota</taxon>
        <taxon>Gammaproteobacteria</taxon>
        <taxon>Alteromonadales</taxon>
        <taxon>Alteromonadaceae</taxon>
        <taxon>Brumicola</taxon>
    </lineage>
</organism>
<evidence type="ECO:0000256" key="1">
    <source>
        <dbReference type="PROSITE-ProRule" id="PRU00339"/>
    </source>
</evidence>
<name>A0AAW8R9X5_9ALTE</name>
<proteinExistence type="predicted"/>
<accession>A0AAW8R9X5</accession>
<feature type="compositionally biased region" description="Low complexity" evidence="2">
    <location>
        <begin position="347"/>
        <end position="358"/>
    </location>
</feature>
<dbReference type="NCBIfam" id="TIGR02521">
    <property type="entry name" value="type_IV_pilW"/>
    <property type="match status" value="1"/>
</dbReference>
<comment type="caution">
    <text evidence="4">The sequence shown here is derived from an EMBL/GenBank/DDBJ whole genome shotgun (WGS) entry which is preliminary data.</text>
</comment>
<dbReference type="EMBL" id="JAVRIE010000007">
    <property type="protein sequence ID" value="MDT0583993.1"/>
    <property type="molecule type" value="Genomic_DNA"/>
</dbReference>
<dbReference type="AlphaFoldDB" id="A0AAW8R9X5"/>
<feature type="region of interest" description="Disordered" evidence="2">
    <location>
        <begin position="267"/>
        <end position="286"/>
    </location>
</feature>
<dbReference type="CDD" id="cd00118">
    <property type="entry name" value="LysM"/>
    <property type="match status" value="1"/>
</dbReference>
<dbReference type="InterPro" id="IPR036779">
    <property type="entry name" value="LysM_dom_sf"/>
</dbReference>
<dbReference type="Gene3D" id="1.25.40.10">
    <property type="entry name" value="Tetratricopeptide repeat domain"/>
    <property type="match status" value="1"/>
</dbReference>
<feature type="compositionally biased region" description="Low complexity" evidence="2">
    <location>
        <begin position="369"/>
        <end position="390"/>
    </location>
</feature>
<sequence>MLKKLIAMFVVCATLAGCVSEPRDPAFAGAEAINNDEAAKTRVSLGLTYLNNGNFAQAKANLDKALEFSPRSANANFAMAFYYQQVDELGLANEYYDRALKYGPENADIINSYGAFLCEQGKYERAKSYFLRAVNNKSYVSTAETYENLAICAQDQGRSDEALTYFQSALNHQPTRSKSLYLLAQLQAQEGNFGDAKKTLWKYERVSQVSPQSLWLAYEIAQGLGDTKSALSYGEIMKSMYPDHPNTALFKKQMGKFQPVATVKSKRRVSVEPTGPAGTADPVPNQVQVEDKPSAAVTQAEDGAAEVVQVEEKSNPEPPKKKAMILAPTAVVEVPITTEETAESEEVAAQVATQATQSPKEDLKNNVESTSSTPAATVPAKTAPAMTKPSLSAEEVAKREAELEAAFDNAEQAVEEPAQVVPSEPLAELEKSEPKQVITDVAESQNETASESTQIVERGDSDDADKPVYHIVKPKENLYQISLRYNVKMKYLMQWNKLDDASSIQIGTKLRVKDPKSND</sequence>
<dbReference type="PANTHER" id="PTHR12558:SF13">
    <property type="entry name" value="CELL DIVISION CYCLE PROTEIN 27 HOMOLOG"/>
    <property type="match status" value="1"/>
</dbReference>